<dbReference type="InterPro" id="IPR036390">
    <property type="entry name" value="WH_DNA-bd_sf"/>
</dbReference>
<evidence type="ECO:0000259" key="5">
    <source>
        <dbReference type="PROSITE" id="PS50931"/>
    </source>
</evidence>
<keyword evidence="3" id="KW-0238">DNA-binding</keyword>
<dbReference type="PANTHER" id="PTHR30537">
    <property type="entry name" value="HTH-TYPE TRANSCRIPTIONAL REGULATOR"/>
    <property type="match status" value="1"/>
</dbReference>
<dbReference type="PANTHER" id="PTHR30537:SF5">
    <property type="entry name" value="HTH-TYPE TRANSCRIPTIONAL ACTIVATOR TTDR-RELATED"/>
    <property type="match status" value="1"/>
</dbReference>
<evidence type="ECO:0000313" key="6">
    <source>
        <dbReference type="EMBL" id="MBL5935219.1"/>
    </source>
</evidence>
<dbReference type="PROSITE" id="PS50931">
    <property type="entry name" value="HTH_LYSR"/>
    <property type="match status" value="1"/>
</dbReference>
<proteinExistence type="inferred from homology"/>
<dbReference type="Pfam" id="PF00126">
    <property type="entry name" value="HTH_1"/>
    <property type="match status" value="1"/>
</dbReference>
<evidence type="ECO:0000256" key="3">
    <source>
        <dbReference type="ARBA" id="ARBA00023125"/>
    </source>
</evidence>
<dbReference type="InterPro" id="IPR036388">
    <property type="entry name" value="WH-like_DNA-bd_sf"/>
</dbReference>
<dbReference type="GO" id="GO:0003700">
    <property type="term" value="F:DNA-binding transcription factor activity"/>
    <property type="evidence" value="ECO:0007669"/>
    <property type="project" value="InterPro"/>
</dbReference>
<keyword evidence="2" id="KW-0805">Transcription regulation</keyword>
<gene>
    <name evidence="6" type="ORF">I7V27_12260</name>
</gene>
<organism evidence="6 7">
    <name type="scientific">Lelliottia amnigena</name>
    <name type="common">Enterobacter amnigenus</name>
    <dbReference type="NCBI Taxonomy" id="61646"/>
    <lineage>
        <taxon>Bacteria</taxon>
        <taxon>Pseudomonadati</taxon>
        <taxon>Pseudomonadota</taxon>
        <taxon>Gammaproteobacteria</taxon>
        <taxon>Enterobacterales</taxon>
        <taxon>Enterobacteriaceae</taxon>
        <taxon>Lelliottia</taxon>
    </lineage>
</organism>
<dbReference type="AlphaFoldDB" id="A0AAP2F1C3"/>
<evidence type="ECO:0000256" key="4">
    <source>
        <dbReference type="ARBA" id="ARBA00023163"/>
    </source>
</evidence>
<dbReference type="Gene3D" id="3.40.190.290">
    <property type="match status" value="1"/>
</dbReference>
<evidence type="ECO:0000256" key="1">
    <source>
        <dbReference type="ARBA" id="ARBA00009437"/>
    </source>
</evidence>
<accession>A0AAP2F1C3</accession>
<sequence length="305" mass="34635">MKNSFKRSELVAVSEVNKYKSYGLAAKNLNIAQANLSRTITTVEERIGLKIFERDTRPIRTTHFGSEFIDHIKKTLDVMEELSSFAENYKQSLNDSVNICAPTGILIYLARHILPKVREARPEIGFRLTTHNTTATTGITVREDADITFTYSAPTNELLVAKRIAATALDVYSTAETLMRYPVSDIRDYERYPCIRLTEKAEQPDCWCLYDKNESKEIRLSVNGNYVVDNYMTGLELARTSNHFFMAPKILVNEMNALNLKPGLPSHTEAFGSVYMVYRPKAYLPYRISVVTALISKLLGDDFSM</sequence>
<dbReference type="Proteomes" id="UP000653275">
    <property type="component" value="Unassembled WGS sequence"/>
</dbReference>
<evidence type="ECO:0000256" key="2">
    <source>
        <dbReference type="ARBA" id="ARBA00023015"/>
    </source>
</evidence>
<dbReference type="RefSeq" id="WP_174341229.1">
    <property type="nucleotide sequence ID" value="NZ_JAENMR010000005.1"/>
</dbReference>
<dbReference type="GO" id="GO:0003677">
    <property type="term" value="F:DNA binding"/>
    <property type="evidence" value="ECO:0007669"/>
    <property type="project" value="UniProtKB-KW"/>
</dbReference>
<name>A0AAP2F1C3_LELAM</name>
<feature type="domain" description="HTH lysR-type" evidence="5">
    <location>
        <begin position="10"/>
        <end position="62"/>
    </location>
</feature>
<comment type="caution">
    <text evidence="6">The sequence shown here is derived from an EMBL/GenBank/DDBJ whole genome shotgun (WGS) entry which is preliminary data.</text>
</comment>
<dbReference type="EMBL" id="JAENMS010000005">
    <property type="protein sequence ID" value="MBL5935219.1"/>
    <property type="molecule type" value="Genomic_DNA"/>
</dbReference>
<keyword evidence="4" id="KW-0804">Transcription</keyword>
<dbReference type="Pfam" id="PF03466">
    <property type="entry name" value="LysR_substrate"/>
    <property type="match status" value="1"/>
</dbReference>
<dbReference type="Gene3D" id="1.10.10.10">
    <property type="entry name" value="Winged helix-like DNA-binding domain superfamily/Winged helix DNA-binding domain"/>
    <property type="match status" value="1"/>
</dbReference>
<dbReference type="SUPFAM" id="SSF53850">
    <property type="entry name" value="Periplasmic binding protein-like II"/>
    <property type="match status" value="1"/>
</dbReference>
<reference evidence="6" key="1">
    <citation type="submission" date="2020-12" db="EMBL/GenBank/DDBJ databases">
        <title>Draft genome sequence of Enterobacter spp., Lelliottia spp. and Serratia spp. isolated from drinking water reservoirs and lakes.</title>
        <authorList>
            <person name="Reitter C."/>
            <person name="Neuhaus K."/>
            <person name="Huegler M."/>
        </authorList>
    </citation>
    <scope>NUCLEOTIDE SEQUENCE</scope>
    <source>
        <strain evidence="6">TZW15</strain>
    </source>
</reference>
<dbReference type="InterPro" id="IPR000847">
    <property type="entry name" value="LysR_HTH_N"/>
</dbReference>
<dbReference type="InterPro" id="IPR058163">
    <property type="entry name" value="LysR-type_TF_proteobact-type"/>
</dbReference>
<evidence type="ECO:0000313" key="7">
    <source>
        <dbReference type="Proteomes" id="UP000653275"/>
    </source>
</evidence>
<comment type="similarity">
    <text evidence="1">Belongs to the LysR transcriptional regulatory family.</text>
</comment>
<dbReference type="InterPro" id="IPR005119">
    <property type="entry name" value="LysR_subst-bd"/>
</dbReference>
<protein>
    <submittedName>
        <fullName evidence="6">LysR family transcriptional regulator</fullName>
    </submittedName>
</protein>
<dbReference type="SUPFAM" id="SSF46785">
    <property type="entry name" value="Winged helix' DNA-binding domain"/>
    <property type="match status" value="1"/>
</dbReference>